<comment type="caution">
    <text evidence="2">The sequence shown here is derived from an EMBL/GenBank/DDBJ whole genome shotgun (WGS) entry which is preliminary data.</text>
</comment>
<evidence type="ECO:0000313" key="2">
    <source>
        <dbReference type="EMBL" id="EKD65781.1"/>
    </source>
</evidence>
<keyword evidence="1" id="KW-1133">Transmembrane helix</keyword>
<evidence type="ECO:0000256" key="1">
    <source>
        <dbReference type="SAM" id="Phobius"/>
    </source>
</evidence>
<keyword evidence="1" id="KW-0812">Transmembrane</keyword>
<protein>
    <submittedName>
        <fullName evidence="2">Uncharacterized protein</fullName>
    </submittedName>
</protein>
<accession>K2AVU5</accession>
<proteinExistence type="predicted"/>
<dbReference type="EMBL" id="AMFJ01021672">
    <property type="protein sequence ID" value="EKD65781.1"/>
    <property type="molecule type" value="Genomic_DNA"/>
</dbReference>
<dbReference type="AlphaFoldDB" id="K2AVU5"/>
<gene>
    <name evidence="2" type="ORF">ACD_49C00086G0007</name>
</gene>
<keyword evidence="1" id="KW-0472">Membrane</keyword>
<name>K2AVU5_9BACT</name>
<feature type="transmembrane region" description="Helical" evidence="1">
    <location>
        <begin position="40"/>
        <end position="62"/>
    </location>
</feature>
<sequence>MEKHKKLNAIDSKIEEIKEFYKNNPELKKFSKIFDNKEKIWLYLEIRAIIILLYFTLNNYLWDFIFDQDPKNPEKTKIDSLIELINYISLDDSSSFSLYNIEFEKQIIEIIKNKREVNPEDFSNIYRNCDTLCVKEFSNLINNFSGRNTKRPNSNEDLITYFQKRLKQKINKFSLVHIKKKVKDDIWEHC</sequence>
<reference evidence="2" key="1">
    <citation type="journal article" date="2012" name="Science">
        <title>Fermentation, hydrogen, and sulfur metabolism in multiple uncultivated bacterial phyla.</title>
        <authorList>
            <person name="Wrighton K.C."/>
            <person name="Thomas B.C."/>
            <person name="Sharon I."/>
            <person name="Miller C.S."/>
            <person name="Castelle C.J."/>
            <person name="VerBerkmoes N.C."/>
            <person name="Wilkins M.J."/>
            <person name="Hettich R.L."/>
            <person name="Lipton M.S."/>
            <person name="Williams K.H."/>
            <person name="Long P.E."/>
            <person name="Banfield J.F."/>
        </authorList>
    </citation>
    <scope>NUCLEOTIDE SEQUENCE [LARGE SCALE GENOMIC DNA]</scope>
</reference>
<organism evidence="2">
    <name type="scientific">uncultured bacterium</name>
    <name type="common">gcode 4</name>
    <dbReference type="NCBI Taxonomy" id="1234023"/>
    <lineage>
        <taxon>Bacteria</taxon>
        <taxon>environmental samples</taxon>
    </lineage>
</organism>